<dbReference type="InParanoid" id="M1DVZ8"/>
<feature type="compositionally biased region" description="Basic and acidic residues" evidence="2">
    <location>
        <begin position="166"/>
        <end position="189"/>
    </location>
</feature>
<dbReference type="PANTHER" id="PTHR34482:SF57">
    <property type="entry name" value="RETROTRANSPOSON GAG DOMAIN-CONTAINING PROTEIN"/>
    <property type="match status" value="1"/>
</dbReference>
<evidence type="ECO:0000256" key="2">
    <source>
        <dbReference type="SAM" id="MobiDB-lite"/>
    </source>
</evidence>
<dbReference type="PANTHER" id="PTHR34482">
    <property type="entry name" value="DNA DAMAGE-INDUCIBLE PROTEIN 1-LIKE"/>
    <property type="match status" value="1"/>
</dbReference>
<dbReference type="PROSITE" id="PS50158">
    <property type="entry name" value="ZF_CCHC"/>
    <property type="match status" value="1"/>
</dbReference>
<dbReference type="GO" id="GO:0003676">
    <property type="term" value="F:nucleic acid binding"/>
    <property type="evidence" value="ECO:0007669"/>
    <property type="project" value="InterPro"/>
</dbReference>
<feature type="region of interest" description="Disordered" evidence="2">
    <location>
        <begin position="166"/>
        <end position="199"/>
    </location>
</feature>
<reference evidence="5" key="1">
    <citation type="journal article" date="2011" name="Nature">
        <title>Genome sequence and analysis of the tuber crop potato.</title>
        <authorList>
            <consortium name="The Potato Genome Sequencing Consortium"/>
        </authorList>
    </citation>
    <scope>NUCLEOTIDE SEQUENCE [LARGE SCALE GENOMIC DNA]</scope>
    <source>
        <strain evidence="5">cv. DM1-3 516 R44</strain>
    </source>
</reference>
<dbReference type="Gramene" id="PGSC0003DMT400095300">
    <property type="protein sequence ID" value="PGSC0003DMT400095300"/>
    <property type="gene ID" value="PGSC0003DMG400044871"/>
</dbReference>
<dbReference type="Gene3D" id="4.10.60.10">
    <property type="entry name" value="Zinc finger, CCHC-type"/>
    <property type="match status" value="1"/>
</dbReference>
<dbReference type="SMART" id="SM00343">
    <property type="entry name" value="ZnF_C2HC"/>
    <property type="match status" value="1"/>
</dbReference>
<name>M1DVZ8_SOLTU</name>
<dbReference type="InterPro" id="IPR001878">
    <property type="entry name" value="Znf_CCHC"/>
</dbReference>
<dbReference type="PaxDb" id="4113-PGSC0003DMT400095300"/>
<keyword evidence="1" id="KW-0863">Zinc-finger</keyword>
<evidence type="ECO:0000313" key="4">
    <source>
        <dbReference type="EnsemblPlants" id="PGSC0003DMT400095300"/>
    </source>
</evidence>
<dbReference type="EnsemblPlants" id="PGSC0003DMT400095300">
    <property type="protein sequence ID" value="PGSC0003DMT400095300"/>
    <property type="gene ID" value="PGSC0003DMG400044871"/>
</dbReference>
<dbReference type="HOGENOM" id="CLU_043888_0_0_1"/>
<proteinExistence type="predicted"/>
<feature type="domain" description="CCHC-type" evidence="3">
    <location>
        <begin position="221"/>
        <end position="235"/>
    </location>
</feature>
<evidence type="ECO:0000313" key="5">
    <source>
        <dbReference type="Proteomes" id="UP000011115"/>
    </source>
</evidence>
<dbReference type="AlphaFoldDB" id="M1DVZ8"/>
<dbReference type="GO" id="GO:0008270">
    <property type="term" value="F:zinc ion binding"/>
    <property type="evidence" value="ECO:0007669"/>
    <property type="project" value="UniProtKB-KW"/>
</dbReference>
<dbReference type="Proteomes" id="UP000011115">
    <property type="component" value="Unassembled WGS sequence"/>
</dbReference>
<keyword evidence="5" id="KW-1185">Reference proteome</keyword>
<sequence length="239" mass="26931">MTTRRAFSRWVEEENLNEGAPPQVPQALINPSAMSDVKFRLAFQMLAQAMTTQTQAVTTQAQAMKTQANTEVVAPVNSNMNFAASRVRDFTRMNPLESHGSKVGEDPQEFMEEYSPALVADPRDMMSKYLTGVSKLVRKECRMEILHENMDISRLMVYAQQMEDEKLQEKNRKVKRERTDDGNFSKAKSDGQGQPRYKQRPNCAKCGKIHECKCLAGVDVCFGCGKSGHQLRNCPTLTA</sequence>
<evidence type="ECO:0000259" key="3">
    <source>
        <dbReference type="PROSITE" id="PS50158"/>
    </source>
</evidence>
<keyword evidence="1" id="KW-0479">Metal-binding</keyword>
<evidence type="ECO:0000256" key="1">
    <source>
        <dbReference type="PROSITE-ProRule" id="PRU00047"/>
    </source>
</evidence>
<organism evidence="4 5">
    <name type="scientific">Solanum tuberosum</name>
    <name type="common">Potato</name>
    <dbReference type="NCBI Taxonomy" id="4113"/>
    <lineage>
        <taxon>Eukaryota</taxon>
        <taxon>Viridiplantae</taxon>
        <taxon>Streptophyta</taxon>
        <taxon>Embryophyta</taxon>
        <taxon>Tracheophyta</taxon>
        <taxon>Spermatophyta</taxon>
        <taxon>Magnoliopsida</taxon>
        <taxon>eudicotyledons</taxon>
        <taxon>Gunneridae</taxon>
        <taxon>Pentapetalae</taxon>
        <taxon>asterids</taxon>
        <taxon>lamiids</taxon>
        <taxon>Solanales</taxon>
        <taxon>Solanaceae</taxon>
        <taxon>Solanoideae</taxon>
        <taxon>Solaneae</taxon>
        <taxon>Solanum</taxon>
    </lineage>
</organism>
<keyword evidence="1" id="KW-0862">Zinc</keyword>
<dbReference type="OMA" id="GKIHECK"/>
<reference evidence="4" key="2">
    <citation type="submission" date="2015-06" db="UniProtKB">
        <authorList>
            <consortium name="EnsemblPlants"/>
        </authorList>
    </citation>
    <scope>IDENTIFICATION</scope>
    <source>
        <strain evidence="4">DM1-3 516 R44</strain>
    </source>
</reference>
<dbReference type="InterPro" id="IPR036875">
    <property type="entry name" value="Znf_CCHC_sf"/>
</dbReference>
<dbReference type="SUPFAM" id="SSF57756">
    <property type="entry name" value="Retrovirus zinc finger-like domains"/>
    <property type="match status" value="1"/>
</dbReference>
<protein>
    <submittedName>
        <fullName evidence="4">Gag-pol polyprotein</fullName>
    </submittedName>
</protein>
<accession>M1DVZ8</accession>